<name>A0A557P3A5_9VIBR</name>
<accession>A0A557P3A5</accession>
<reference evidence="1 2" key="1">
    <citation type="submission" date="2019-07" db="EMBL/GenBank/DDBJ databases">
        <title>The draft genome sequence of Vibrio algivorus M1486.</title>
        <authorList>
            <person name="Meng X."/>
        </authorList>
    </citation>
    <scope>NUCLEOTIDE SEQUENCE [LARGE SCALE GENOMIC DNA]</scope>
    <source>
        <strain evidence="1 2">M1486</strain>
    </source>
</reference>
<organism evidence="1 2">
    <name type="scientific">Vibrio algivorus</name>
    <dbReference type="NCBI Taxonomy" id="1667024"/>
    <lineage>
        <taxon>Bacteria</taxon>
        <taxon>Pseudomonadati</taxon>
        <taxon>Pseudomonadota</taxon>
        <taxon>Gammaproteobacteria</taxon>
        <taxon>Vibrionales</taxon>
        <taxon>Vibrionaceae</taxon>
        <taxon>Vibrio</taxon>
    </lineage>
</organism>
<sequence length="270" mass="30825">MKWDSEIGAIPEDFETHMGRYYSAFINSSAEYNNIAYNTFLASDEYKVYYPAVQVDMYADNIMAETFLQMSEFIQTTNLKISNPTTTPNALIAGLRENFGLRSSVQEMTEENAGKMHVAIDYTPDDDLNLQIASYMESTCVVGSTYMVGDIEQSIVLSEGGIETYRWVAQTEQDMIFKITMKVSRNSTAATDTPEDVLSKFMANWNEFYWIGMDVEPEKYFEINRDAPYASEIITEYSLDDGTTWETSPYESPYNIKFIPTLDIANIIFT</sequence>
<dbReference type="Proteomes" id="UP000319828">
    <property type="component" value="Unassembled WGS sequence"/>
</dbReference>
<evidence type="ECO:0000313" key="1">
    <source>
        <dbReference type="EMBL" id="TVO35094.1"/>
    </source>
</evidence>
<comment type="caution">
    <text evidence="1">The sequence shown here is derived from an EMBL/GenBank/DDBJ whole genome shotgun (WGS) entry which is preliminary data.</text>
</comment>
<proteinExistence type="predicted"/>
<dbReference type="RefSeq" id="WP_144388585.1">
    <property type="nucleotide sequence ID" value="NZ_CANNCB010000031.1"/>
</dbReference>
<gene>
    <name evidence="1" type="ORF">FOF44_12385</name>
</gene>
<protein>
    <submittedName>
        <fullName evidence="1">Uncharacterized protein</fullName>
    </submittedName>
</protein>
<evidence type="ECO:0000313" key="2">
    <source>
        <dbReference type="Proteomes" id="UP000319828"/>
    </source>
</evidence>
<dbReference type="AlphaFoldDB" id="A0A557P3A5"/>
<dbReference type="EMBL" id="VMKJ01000026">
    <property type="protein sequence ID" value="TVO35094.1"/>
    <property type="molecule type" value="Genomic_DNA"/>
</dbReference>